<dbReference type="OrthoDB" id="426718at2759"/>
<accession>A0A2A6BG27</accession>
<reference evidence="5" key="1">
    <citation type="journal article" date="2008" name="Nat. Genet.">
        <title>The Pristionchus pacificus genome provides a unique perspective on nematode lifestyle and parasitism.</title>
        <authorList>
            <person name="Dieterich C."/>
            <person name="Clifton S.W."/>
            <person name="Schuster L.N."/>
            <person name="Chinwalla A."/>
            <person name="Delehaunty K."/>
            <person name="Dinkelacker I."/>
            <person name="Fulton L."/>
            <person name="Fulton R."/>
            <person name="Godfrey J."/>
            <person name="Minx P."/>
            <person name="Mitreva M."/>
            <person name="Roeseler W."/>
            <person name="Tian H."/>
            <person name="Witte H."/>
            <person name="Yang S.P."/>
            <person name="Wilson R.K."/>
            <person name="Sommer R.J."/>
        </authorList>
    </citation>
    <scope>NUCLEOTIDE SEQUENCE [LARGE SCALE GENOMIC DNA]</scope>
    <source>
        <strain evidence="5">PS312</strain>
    </source>
</reference>
<name>A0A2A6BG27_PRIPA</name>
<dbReference type="GO" id="GO:0006629">
    <property type="term" value="P:lipid metabolic process"/>
    <property type="evidence" value="ECO:0007669"/>
    <property type="project" value="InterPro"/>
</dbReference>
<dbReference type="CDD" id="cd00519">
    <property type="entry name" value="Lipase_3"/>
    <property type="match status" value="1"/>
</dbReference>
<feature type="transmembrane region" description="Helical" evidence="2">
    <location>
        <begin position="12"/>
        <end position="39"/>
    </location>
</feature>
<dbReference type="Pfam" id="PF01764">
    <property type="entry name" value="Lipase_3"/>
    <property type="match status" value="1"/>
</dbReference>
<proteinExistence type="predicted"/>
<keyword evidence="2" id="KW-0472">Membrane</keyword>
<dbReference type="InterPro" id="IPR002921">
    <property type="entry name" value="Fungal_lipase-type"/>
</dbReference>
<evidence type="ECO:0000259" key="3">
    <source>
        <dbReference type="Pfam" id="PF01764"/>
    </source>
</evidence>
<dbReference type="CDD" id="cd00637">
    <property type="entry name" value="7tm_classA_rhodopsin-like"/>
    <property type="match status" value="1"/>
</dbReference>
<organism evidence="4 5">
    <name type="scientific">Pristionchus pacificus</name>
    <name type="common">Parasitic nematode worm</name>
    <dbReference type="NCBI Taxonomy" id="54126"/>
    <lineage>
        <taxon>Eukaryota</taxon>
        <taxon>Metazoa</taxon>
        <taxon>Ecdysozoa</taxon>
        <taxon>Nematoda</taxon>
        <taxon>Chromadorea</taxon>
        <taxon>Rhabditida</taxon>
        <taxon>Rhabditina</taxon>
        <taxon>Diplogasteromorpha</taxon>
        <taxon>Diplogasteroidea</taxon>
        <taxon>Neodiplogasteridae</taxon>
        <taxon>Pristionchus</taxon>
    </lineage>
</organism>
<feature type="transmembrane region" description="Helical" evidence="2">
    <location>
        <begin position="59"/>
        <end position="83"/>
    </location>
</feature>
<sequence>MNGIYRRETTKNIFIIVFLVVEHALRCVFSSSLGCYKRVNPYVLSYTYACSTCDFYEPMLYYFAWVFPGAIIFCYTSILLVVFRKRPSAGHGMPLRVVGKQRKELKLIVQFLMIGSFQLFNSAFFYAGPKVIPIKDVSSFLITLFSATNSITNPLVMIIFQEHIRQSFFVGAKSCFISIPKSSRETIQNFSLAAPSQHIPRKITYLDLNLRCTCGPTIDNMICIITLPSLSAVPLLADCEPGQTDKSVIGSVRGIMTRLLCLFFSIFIESLAYNASSPFDPEFSRNAMFPLTAAAYAPDPTACIATVSKNATGSFDAQETSSPYTKIYTSDDLLLGILARCDKLHDTCAGFAAALPDRNAVVISFRGTQGMEQLMAEIAELVTERPVPIPSGGAVGSYFKNAFDSVWIGGLQNAMLTLAAENEGKELWITGHSLGGSMASIAAATVVDQGLWPKQKIRLMTYGEPRTGNKDYASVMDSNILAMHRVVHERDMVVHVPPPVLGYEHNRQEIFYGEDMSNIYSYVPCTGDEDPKCSNNLFDMSVEDHLHYYGLEVGDWGKQGCTGTTKKAQASSLCDENEANPIVIYSASYIPPLPPPPPPLSSPHSPSLRPQQPVASSSSPLSLLRSFRVSPFSEAGRSAARSVGLQYPSRDAARSGAPSTILARIDKRSWYDQSIVLATVLTDAPPAPSHQEQETDKVESSR</sequence>
<keyword evidence="5" id="KW-1185">Reference proteome</keyword>
<dbReference type="SUPFAM" id="SSF81321">
    <property type="entry name" value="Family A G protein-coupled receptor-like"/>
    <property type="match status" value="1"/>
</dbReference>
<keyword evidence="2" id="KW-1133">Transmembrane helix</keyword>
<feature type="transmembrane region" description="Helical" evidence="2">
    <location>
        <begin position="104"/>
        <end position="127"/>
    </location>
</feature>
<dbReference type="PANTHER" id="PTHR45908">
    <property type="entry name" value="PROTEIN CBG11750-RELATED"/>
    <property type="match status" value="1"/>
</dbReference>
<protein>
    <submittedName>
        <fullName evidence="4">G protein-coupled receptor</fullName>
    </submittedName>
</protein>
<dbReference type="EnsemblMetazoa" id="PPA37097.1">
    <property type="protein sequence ID" value="PPA37097.1"/>
    <property type="gene ID" value="WBGene00275466"/>
</dbReference>
<evidence type="ECO:0000313" key="5">
    <source>
        <dbReference type="Proteomes" id="UP000005239"/>
    </source>
</evidence>
<evidence type="ECO:0000256" key="2">
    <source>
        <dbReference type="SAM" id="Phobius"/>
    </source>
</evidence>
<dbReference type="PANTHER" id="PTHR45908:SF8">
    <property type="entry name" value="FUNGAL LIPASE-LIKE DOMAIN-CONTAINING PROTEIN"/>
    <property type="match status" value="1"/>
</dbReference>
<feature type="region of interest" description="Disordered" evidence="1">
    <location>
        <begin position="681"/>
        <end position="702"/>
    </location>
</feature>
<dbReference type="Proteomes" id="UP000005239">
    <property type="component" value="Unassembled WGS sequence"/>
</dbReference>
<keyword evidence="2" id="KW-0812">Transmembrane</keyword>
<feature type="region of interest" description="Disordered" evidence="1">
    <location>
        <begin position="594"/>
        <end position="620"/>
    </location>
</feature>
<accession>A0A8R1UP03</accession>
<dbReference type="InterPro" id="IPR029058">
    <property type="entry name" value="AB_hydrolase_fold"/>
</dbReference>
<evidence type="ECO:0000256" key="1">
    <source>
        <dbReference type="SAM" id="MobiDB-lite"/>
    </source>
</evidence>
<dbReference type="AlphaFoldDB" id="A0A2A6BG27"/>
<evidence type="ECO:0000313" key="4">
    <source>
        <dbReference type="EnsemblMetazoa" id="PPA37097.1"/>
    </source>
</evidence>
<reference evidence="4" key="2">
    <citation type="submission" date="2022-06" db="UniProtKB">
        <authorList>
            <consortium name="EnsemblMetazoa"/>
        </authorList>
    </citation>
    <scope>IDENTIFICATION</scope>
    <source>
        <strain evidence="4">PS312</strain>
    </source>
</reference>
<dbReference type="Gene3D" id="3.40.50.1820">
    <property type="entry name" value="alpha/beta hydrolase"/>
    <property type="match status" value="1"/>
</dbReference>
<feature type="compositionally biased region" description="Basic and acidic residues" evidence="1">
    <location>
        <begin position="691"/>
        <end position="702"/>
    </location>
</feature>
<feature type="domain" description="Fungal lipase-type" evidence="3">
    <location>
        <begin position="362"/>
        <end position="499"/>
    </location>
</feature>
<gene>
    <name evidence="4" type="primary">WBGene00275466</name>
</gene>
<feature type="compositionally biased region" description="Low complexity" evidence="1">
    <location>
        <begin position="602"/>
        <end position="620"/>
    </location>
</feature>
<dbReference type="SUPFAM" id="SSF53474">
    <property type="entry name" value="alpha/beta-Hydrolases"/>
    <property type="match status" value="1"/>
</dbReference>